<dbReference type="EMBL" id="REGN01001950">
    <property type="protein sequence ID" value="RNA31388.1"/>
    <property type="molecule type" value="Genomic_DNA"/>
</dbReference>
<sequence length="102" mass="12095">MHAFGKCGMTQNKKILDEFSSLLISLKDLISFNNAFTLERIIFFSNKIYLENGSIYNFYNSFVSSSNGFNLYKHLFSNNSRDNKCFMFPDYFKYVLFHYLMV</sequence>
<gene>
    <name evidence="1" type="ORF">BpHYR1_017759</name>
</gene>
<dbReference type="AlphaFoldDB" id="A0A3M7S707"/>
<proteinExistence type="predicted"/>
<protein>
    <submittedName>
        <fullName evidence="1">Uncharacterized protein</fullName>
    </submittedName>
</protein>
<dbReference type="Proteomes" id="UP000276133">
    <property type="component" value="Unassembled WGS sequence"/>
</dbReference>
<comment type="caution">
    <text evidence="1">The sequence shown here is derived from an EMBL/GenBank/DDBJ whole genome shotgun (WGS) entry which is preliminary data.</text>
</comment>
<keyword evidence="2" id="KW-1185">Reference proteome</keyword>
<name>A0A3M7S707_BRAPC</name>
<evidence type="ECO:0000313" key="1">
    <source>
        <dbReference type="EMBL" id="RNA31388.1"/>
    </source>
</evidence>
<accession>A0A3M7S707</accession>
<organism evidence="1 2">
    <name type="scientific">Brachionus plicatilis</name>
    <name type="common">Marine rotifer</name>
    <name type="synonym">Brachionus muelleri</name>
    <dbReference type="NCBI Taxonomy" id="10195"/>
    <lineage>
        <taxon>Eukaryota</taxon>
        <taxon>Metazoa</taxon>
        <taxon>Spiralia</taxon>
        <taxon>Gnathifera</taxon>
        <taxon>Rotifera</taxon>
        <taxon>Eurotatoria</taxon>
        <taxon>Monogononta</taxon>
        <taxon>Pseudotrocha</taxon>
        <taxon>Ploima</taxon>
        <taxon>Brachionidae</taxon>
        <taxon>Brachionus</taxon>
    </lineage>
</organism>
<evidence type="ECO:0000313" key="2">
    <source>
        <dbReference type="Proteomes" id="UP000276133"/>
    </source>
</evidence>
<reference evidence="1 2" key="1">
    <citation type="journal article" date="2018" name="Sci. Rep.">
        <title>Genomic signatures of local adaptation to the degree of environmental predictability in rotifers.</title>
        <authorList>
            <person name="Franch-Gras L."/>
            <person name="Hahn C."/>
            <person name="Garcia-Roger E.M."/>
            <person name="Carmona M.J."/>
            <person name="Serra M."/>
            <person name="Gomez A."/>
        </authorList>
    </citation>
    <scope>NUCLEOTIDE SEQUENCE [LARGE SCALE GENOMIC DNA]</scope>
    <source>
        <strain evidence="1">HYR1</strain>
    </source>
</reference>